<reference evidence="8" key="2">
    <citation type="submission" date="2020-09" db="EMBL/GenBank/DDBJ databases">
        <authorList>
            <person name="Sun Q."/>
            <person name="Zhou Y."/>
        </authorList>
    </citation>
    <scope>NUCLEOTIDE SEQUENCE</scope>
    <source>
        <strain evidence="8">CGMCC 1.15519</strain>
    </source>
</reference>
<dbReference type="PANTHER" id="PTHR45962">
    <property type="entry name" value="N-FATTY-ACYL-AMINO ACID SYNTHASE/HYDROLASE PM20D1"/>
    <property type="match status" value="1"/>
</dbReference>
<evidence type="ECO:0000259" key="7">
    <source>
        <dbReference type="Pfam" id="PF07687"/>
    </source>
</evidence>
<evidence type="ECO:0000256" key="5">
    <source>
        <dbReference type="ARBA" id="ARBA00022833"/>
    </source>
</evidence>
<dbReference type="EMBL" id="BMJM01000004">
    <property type="protein sequence ID" value="GGE09106.1"/>
    <property type="molecule type" value="Genomic_DNA"/>
</dbReference>
<dbReference type="PANTHER" id="PTHR45962:SF1">
    <property type="entry name" value="N-FATTY-ACYL-AMINO ACID SYNTHASE_HYDROLASE PM20D1"/>
    <property type="match status" value="1"/>
</dbReference>
<dbReference type="GO" id="GO:0008233">
    <property type="term" value="F:peptidase activity"/>
    <property type="evidence" value="ECO:0007669"/>
    <property type="project" value="UniProtKB-KW"/>
</dbReference>
<dbReference type="PROSITE" id="PS00758">
    <property type="entry name" value="ARGE_DAPE_CPG2_1"/>
    <property type="match status" value="1"/>
</dbReference>
<dbReference type="Proteomes" id="UP000635071">
    <property type="component" value="Unassembled WGS sequence"/>
</dbReference>
<organism evidence="8 9">
    <name type="scientific">Sandarakinorhabdus glacialis</name>
    <dbReference type="NCBI Taxonomy" id="1614636"/>
    <lineage>
        <taxon>Bacteria</taxon>
        <taxon>Pseudomonadati</taxon>
        <taxon>Pseudomonadota</taxon>
        <taxon>Alphaproteobacteria</taxon>
        <taxon>Sphingomonadales</taxon>
        <taxon>Sphingosinicellaceae</taxon>
        <taxon>Sandarakinorhabdus</taxon>
    </lineage>
</organism>
<feature type="domain" description="Peptidase M20 dimerisation" evidence="7">
    <location>
        <begin position="219"/>
        <end position="363"/>
    </location>
</feature>
<dbReference type="Gene3D" id="3.40.630.10">
    <property type="entry name" value="Zn peptidases"/>
    <property type="match status" value="1"/>
</dbReference>
<feature type="signal peptide" evidence="6">
    <location>
        <begin position="1"/>
        <end position="23"/>
    </location>
</feature>
<protein>
    <submittedName>
        <fullName evidence="8">Peptidase M20</fullName>
    </submittedName>
</protein>
<keyword evidence="4" id="KW-0378">Hydrolase</keyword>
<sequence length="468" mass="49592">MTLKALLVSAAVIAVPVSGPANAQLRPDQTAFRAIFKELVETNTTLSAGSCTIAAAQLGARLKAAGFKDSDITLFSVPDHPKEGGIVAILLGSDKAAKPILLLGHLDVVEAKREDWTRDPFVLVEENGYLYGRGTFDDKAQAAIFTDTFIRYKKAGKSPRRTLKLALTCGEETTFAFNGADWLAKNRAALIAAEYAINEGGGGRYDPAGKPQALGVQVGEKTVQNYKLEATNPGGHSSVPRPDNAITDLARALVKVNTHEFPVQFNDTTRTFFTTIAKSTPAPVSAAITALLANPKDNPASVLLSQDPTFHSTLRTTCVATLVEAGHANNALAQRATSNVNCRLFPGTDPEQTRADLVAAIGDPRVAVTLTAPIRPIAAPPPLNPAVIGPMRTLADKHFPGIPFSLTMSTGATDAIFLAPVGIPTYGAPGLFIDSDGNGIHGLNERIRIKSLMDGRDYLDDLVHTLAD</sequence>
<dbReference type="SUPFAM" id="SSF53187">
    <property type="entry name" value="Zn-dependent exopeptidases"/>
    <property type="match status" value="1"/>
</dbReference>
<dbReference type="Pfam" id="PF01546">
    <property type="entry name" value="Peptidase_M20"/>
    <property type="match status" value="1"/>
</dbReference>
<name>A0A916ZSF2_9SPHN</name>
<dbReference type="InterPro" id="IPR036264">
    <property type="entry name" value="Bact_exopeptidase_dim_dom"/>
</dbReference>
<dbReference type="Gene3D" id="1.10.150.900">
    <property type="match status" value="1"/>
</dbReference>
<dbReference type="InterPro" id="IPR011650">
    <property type="entry name" value="Peptidase_M20_dimer"/>
</dbReference>
<dbReference type="SUPFAM" id="SSF55031">
    <property type="entry name" value="Bacterial exopeptidase dimerisation domain"/>
    <property type="match status" value="1"/>
</dbReference>
<dbReference type="Pfam" id="PF07687">
    <property type="entry name" value="M20_dimer"/>
    <property type="match status" value="1"/>
</dbReference>
<reference evidence="8" key="1">
    <citation type="journal article" date="2014" name="Int. J. Syst. Evol. Microbiol.">
        <title>Complete genome sequence of Corynebacterium casei LMG S-19264T (=DSM 44701T), isolated from a smear-ripened cheese.</title>
        <authorList>
            <consortium name="US DOE Joint Genome Institute (JGI-PGF)"/>
            <person name="Walter F."/>
            <person name="Albersmeier A."/>
            <person name="Kalinowski J."/>
            <person name="Ruckert C."/>
        </authorList>
    </citation>
    <scope>NUCLEOTIDE SEQUENCE</scope>
    <source>
        <strain evidence="8">CGMCC 1.15519</strain>
    </source>
</reference>
<gene>
    <name evidence="8" type="ORF">GCM10011529_14370</name>
</gene>
<dbReference type="Gene3D" id="3.30.70.360">
    <property type="match status" value="1"/>
</dbReference>
<proteinExistence type="inferred from homology"/>
<evidence type="ECO:0000313" key="9">
    <source>
        <dbReference type="Proteomes" id="UP000635071"/>
    </source>
</evidence>
<evidence type="ECO:0000313" key="8">
    <source>
        <dbReference type="EMBL" id="GGE09106.1"/>
    </source>
</evidence>
<evidence type="ECO:0000256" key="2">
    <source>
        <dbReference type="ARBA" id="ARBA00022670"/>
    </source>
</evidence>
<dbReference type="GO" id="GO:0046872">
    <property type="term" value="F:metal ion binding"/>
    <property type="evidence" value="ECO:0007669"/>
    <property type="project" value="UniProtKB-KW"/>
</dbReference>
<keyword evidence="6" id="KW-0732">Signal</keyword>
<evidence type="ECO:0000256" key="3">
    <source>
        <dbReference type="ARBA" id="ARBA00022723"/>
    </source>
</evidence>
<evidence type="ECO:0000256" key="4">
    <source>
        <dbReference type="ARBA" id="ARBA00022801"/>
    </source>
</evidence>
<comment type="caution">
    <text evidence="8">The sequence shown here is derived from an EMBL/GenBank/DDBJ whole genome shotgun (WGS) entry which is preliminary data.</text>
</comment>
<dbReference type="NCBIfam" id="NF006596">
    <property type="entry name" value="PRK09133.1"/>
    <property type="match status" value="1"/>
</dbReference>
<feature type="chain" id="PRO_5036697583" evidence="6">
    <location>
        <begin position="24"/>
        <end position="468"/>
    </location>
</feature>
<evidence type="ECO:0000256" key="6">
    <source>
        <dbReference type="SAM" id="SignalP"/>
    </source>
</evidence>
<keyword evidence="9" id="KW-1185">Reference proteome</keyword>
<dbReference type="GO" id="GO:0006508">
    <property type="term" value="P:proteolysis"/>
    <property type="evidence" value="ECO:0007669"/>
    <property type="project" value="UniProtKB-KW"/>
</dbReference>
<accession>A0A916ZSF2</accession>
<evidence type="ECO:0000256" key="1">
    <source>
        <dbReference type="ARBA" id="ARBA00006247"/>
    </source>
</evidence>
<keyword evidence="5" id="KW-0862">Zinc</keyword>
<dbReference type="InterPro" id="IPR002933">
    <property type="entry name" value="Peptidase_M20"/>
</dbReference>
<keyword evidence="3" id="KW-0479">Metal-binding</keyword>
<keyword evidence="2" id="KW-0645">Protease</keyword>
<comment type="similarity">
    <text evidence="1">Belongs to the peptidase M20A family.</text>
</comment>
<dbReference type="InterPro" id="IPR001261">
    <property type="entry name" value="ArgE/DapE_CS"/>
</dbReference>
<dbReference type="AlphaFoldDB" id="A0A916ZSF2"/>
<dbReference type="RefSeq" id="WP_188762257.1">
    <property type="nucleotide sequence ID" value="NZ_BMJM01000004.1"/>
</dbReference>
<dbReference type="InterPro" id="IPR047177">
    <property type="entry name" value="Pept_M20A"/>
</dbReference>